<accession>A0ABU8IEJ7</accession>
<evidence type="ECO:0000259" key="1">
    <source>
        <dbReference type="Pfam" id="PF05043"/>
    </source>
</evidence>
<comment type="caution">
    <text evidence="2">The sequence shown here is derived from an EMBL/GenBank/DDBJ whole genome shotgun (WGS) entry which is preliminary data.</text>
</comment>
<gene>
    <name evidence="2" type="ORF">A5880_001335</name>
</gene>
<dbReference type="EMBL" id="NGLE02000001">
    <property type="protein sequence ID" value="MEI5993788.1"/>
    <property type="molecule type" value="Genomic_DNA"/>
</dbReference>
<reference evidence="2" key="1">
    <citation type="submission" date="2018-07" db="EMBL/GenBank/DDBJ databases">
        <title>The Genome Sequence of Enterococcus sp. DIV0659b.</title>
        <authorList>
            <consortium name="The Broad Institute Genomics Platform"/>
            <consortium name="The Broad Institute Genomic Center for Infectious Diseases"/>
            <person name="Earl A."/>
            <person name="Manson A."/>
            <person name="Schwartman J."/>
            <person name="Gilmore M."/>
            <person name="Abouelleil A."/>
            <person name="Cao P."/>
            <person name="Chapman S."/>
            <person name="Cusick C."/>
            <person name="Shea T."/>
            <person name="Young S."/>
            <person name="Neafsey D."/>
            <person name="Nusbaum C."/>
            <person name="Birren B."/>
        </authorList>
    </citation>
    <scope>NUCLEOTIDE SEQUENCE [LARGE SCALE GENOMIC DNA]</scope>
    <source>
        <strain evidence="2">4G2_DIV0659</strain>
    </source>
</reference>
<keyword evidence="3" id="KW-1185">Reference proteome</keyword>
<dbReference type="Pfam" id="PF05043">
    <property type="entry name" value="Mga"/>
    <property type="match status" value="1"/>
</dbReference>
<protein>
    <recommendedName>
        <fullName evidence="1">Mga helix-turn-helix domain-containing protein</fullName>
    </recommendedName>
</protein>
<evidence type="ECO:0000313" key="3">
    <source>
        <dbReference type="Proteomes" id="UP000195139"/>
    </source>
</evidence>
<dbReference type="InterPro" id="IPR007737">
    <property type="entry name" value="Mga_HTH"/>
</dbReference>
<dbReference type="InterPro" id="IPR036388">
    <property type="entry name" value="WH-like_DNA-bd_sf"/>
</dbReference>
<proteinExistence type="predicted"/>
<dbReference type="Gene3D" id="1.10.10.10">
    <property type="entry name" value="Winged helix-like DNA-binding domain superfamily/Winged helix DNA-binding domain"/>
    <property type="match status" value="1"/>
</dbReference>
<evidence type="ECO:0000313" key="2">
    <source>
        <dbReference type="EMBL" id="MEI5993788.1"/>
    </source>
</evidence>
<sequence>MRVFLDETYDRKLKVLSYIDNQRKIVSIKNISENTNLSEKTVLQIIRQFEQEFSSSSGQFQISYVNKTIKGIIAENLDVMSIAGKYLKDSILYKIIYNIFLYEKVDVKKFCELEYISPSTFSRYRQRLASILKKFDLKLSRVNKISGDELKIRNFFFLFFSHASNQWEFKPQEYREIENNIYKKVESWSSINNVKKIRICLLIYISNIRSSQKHNCKNGILVDLSKMSEFDYKEALVNYFRSKKNRSQEQIWQEVSFIQLFMYKEDLLTEKIQFDQYTSFFNEENFSFIKSSNLLTEKIINTFFLNTEGEPEKLFLRIRQEIDKMHLILSTCYIDVSVFSYVYDPINCYYRDKTEEELIEHIHQILEDLQLSSTYKSWWRDLKIEKTSLVEYIYLIVYMLLNEMQEYTFPPVKVMVQNSKAFAETIMANKVALVFTDRVQLVEGLQDQPDVLITDTHLPEVSDTTRIVFTNSFSSLSDFNKIIDEIKQEILKKYSHRTFIQTFSNSR</sequence>
<feature type="domain" description="Mga helix-turn-helix" evidence="1">
    <location>
        <begin position="76"/>
        <end position="160"/>
    </location>
</feature>
<name>A0ABU8IEJ7_9ENTE</name>
<dbReference type="Proteomes" id="UP000195139">
    <property type="component" value="Unassembled WGS sequence"/>
</dbReference>
<organism evidence="2 3">
    <name type="scientific">Candidatus Enterococcus mansonii</name>
    <dbReference type="NCBI Taxonomy" id="1834181"/>
    <lineage>
        <taxon>Bacteria</taxon>
        <taxon>Bacillati</taxon>
        <taxon>Bacillota</taxon>
        <taxon>Bacilli</taxon>
        <taxon>Lactobacillales</taxon>
        <taxon>Enterococcaceae</taxon>
        <taxon>Enterococcus</taxon>
    </lineage>
</organism>
<dbReference type="RefSeq" id="WP_336577018.1">
    <property type="nucleotide sequence ID" value="NZ_NGLE02000001.1"/>
</dbReference>